<evidence type="ECO:0000256" key="3">
    <source>
        <dbReference type="ARBA" id="ARBA00022670"/>
    </source>
</evidence>
<evidence type="ECO:0000256" key="8">
    <source>
        <dbReference type="SAM" id="Phobius"/>
    </source>
</evidence>
<dbReference type="InterPro" id="IPR019127">
    <property type="entry name" value="Exosortase"/>
</dbReference>
<feature type="transmembrane region" description="Helical" evidence="8">
    <location>
        <begin position="194"/>
        <end position="212"/>
    </location>
</feature>
<keyword evidence="6 8" id="KW-1133">Transmembrane helix</keyword>
<dbReference type="Proteomes" id="UP000072741">
    <property type="component" value="Unassembled WGS sequence"/>
</dbReference>
<keyword evidence="3" id="KW-0645">Protease</keyword>
<keyword evidence="2" id="KW-1003">Cell membrane</keyword>
<evidence type="ECO:0000256" key="7">
    <source>
        <dbReference type="ARBA" id="ARBA00023136"/>
    </source>
</evidence>
<sequence>MTLVDWAARHPRSLEGAIRLDRLPPALWLLATALALWPAWAWMGARMLDRSDDPLGLLALAALGLFAWRSRRTLRASPRLGLLSLAALLVLGAALARAAAVLPPLLLALLAVLALACTLLAFLPPGQPALPVLGLSALALPLLSSLQFYAGYPLRLVAAEAARWLLAPFFTVERAGSSLWIDGRLVIVDAPCSGVQMVWMGYFTACMVALFLARLDDRVFLRRLPAVGALVLAGNVLRNALLIGLEGAGHAAGPLLHQALGLVLLAAVCAGIGGLMRRPPTGGAADALPAKEDRHALA</sequence>
<feature type="transmembrane region" description="Helical" evidence="8">
    <location>
        <begin position="130"/>
        <end position="150"/>
    </location>
</feature>
<keyword evidence="7 8" id="KW-0472">Membrane</keyword>
<dbReference type="AlphaFoldDB" id="A0A147GRG9"/>
<dbReference type="GO" id="GO:0006508">
    <property type="term" value="P:proteolysis"/>
    <property type="evidence" value="ECO:0007669"/>
    <property type="project" value="UniProtKB-KW"/>
</dbReference>
<keyword evidence="4 8" id="KW-0812">Transmembrane</keyword>
<evidence type="ECO:0000256" key="2">
    <source>
        <dbReference type="ARBA" id="ARBA00022475"/>
    </source>
</evidence>
<feature type="transmembrane region" description="Helical" evidence="8">
    <location>
        <begin position="80"/>
        <end position="99"/>
    </location>
</feature>
<feature type="transmembrane region" description="Helical" evidence="8">
    <location>
        <begin position="105"/>
        <end position="123"/>
    </location>
</feature>
<evidence type="ECO:0000256" key="1">
    <source>
        <dbReference type="ARBA" id="ARBA00004651"/>
    </source>
</evidence>
<dbReference type="EMBL" id="LDSL01000099">
    <property type="protein sequence ID" value="KTT18751.1"/>
    <property type="molecule type" value="Genomic_DNA"/>
</dbReference>
<evidence type="ECO:0000313" key="9">
    <source>
        <dbReference type="EMBL" id="KTT18751.1"/>
    </source>
</evidence>
<dbReference type="InterPro" id="IPR026392">
    <property type="entry name" value="Exo/Archaeosortase_dom"/>
</dbReference>
<feature type="transmembrane region" description="Helical" evidence="8">
    <location>
        <begin position="26"/>
        <end position="45"/>
    </location>
</feature>
<organism evidence="9 10">
    <name type="scientific">Pseudacidovorax intermedius</name>
    <dbReference type="NCBI Taxonomy" id="433924"/>
    <lineage>
        <taxon>Bacteria</taxon>
        <taxon>Pseudomonadati</taxon>
        <taxon>Pseudomonadota</taxon>
        <taxon>Betaproteobacteria</taxon>
        <taxon>Burkholderiales</taxon>
        <taxon>Comamonadaceae</taxon>
        <taxon>Pseudacidovorax</taxon>
    </lineage>
</organism>
<dbReference type="NCBIfam" id="NF012182">
    <property type="entry name" value="exosortase_XrtQ"/>
    <property type="match status" value="1"/>
</dbReference>
<evidence type="ECO:0000256" key="5">
    <source>
        <dbReference type="ARBA" id="ARBA00022801"/>
    </source>
</evidence>
<proteinExistence type="predicted"/>
<dbReference type="GO" id="GO:0008233">
    <property type="term" value="F:peptidase activity"/>
    <property type="evidence" value="ECO:0007669"/>
    <property type="project" value="UniProtKB-KW"/>
</dbReference>
<dbReference type="Pfam" id="PF09721">
    <property type="entry name" value="Exosortase_EpsH"/>
    <property type="match status" value="1"/>
</dbReference>
<dbReference type="PATRIC" id="fig|433924.3.peg.5337"/>
<accession>A0A147GRG9</accession>
<evidence type="ECO:0000256" key="4">
    <source>
        <dbReference type="ARBA" id="ARBA00022692"/>
    </source>
</evidence>
<reference evidence="9 10" key="1">
    <citation type="journal article" date="2016" name="Front. Microbiol.">
        <title>Genomic Resource of Rice Seed Associated Bacteria.</title>
        <authorList>
            <person name="Midha S."/>
            <person name="Bansal K."/>
            <person name="Sharma S."/>
            <person name="Kumar N."/>
            <person name="Patil P.P."/>
            <person name="Chaudhry V."/>
            <person name="Patil P.B."/>
        </authorList>
    </citation>
    <scope>NUCLEOTIDE SEQUENCE [LARGE SCALE GENOMIC DNA]</scope>
    <source>
        <strain evidence="9 10">NS331</strain>
    </source>
</reference>
<dbReference type="RefSeq" id="WP_058642926.1">
    <property type="nucleotide sequence ID" value="NZ_LDSL01000099.1"/>
</dbReference>
<name>A0A147GRG9_9BURK</name>
<feature type="transmembrane region" description="Helical" evidence="8">
    <location>
        <begin position="224"/>
        <end position="243"/>
    </location>
</feature>
<comment type="subcellular location">
    <subcellularLocation>
        <location evidence="1">Cell membrane</location>
        <topology evidence="1">Multi-pass membrane protein</topology>
    </subcellularLocation>
</comment>
<protein>
    <submittedName>
        <fullName evidence="9">Exosortase</fullName>
    </submittedName>
</protein>
<evidence type="ECO:0000256" key="6">
    <source>
        <dbReference type="ARBA" id="ARBA00022989"/>
    </source>
</evidence>
<gene>
    <name evidence="9" type="ORF">NS331_15790</name>
</gene>
<keyword evidence="10" id="KW-1185">Reference proteome</keyword>
<dbReference type="GO" id="GO:0005886">
    <property type="term" value="C:plasma membrane"/>
    <property type="evidence" value="ECO:0007669"/>
    <property type="project" value="UniProtKB-SubCell"/>
</dbReference>
<keyword evidence="5" id="KW-0378">Hydrolase</keyword>
<comment type="caution">
    <text evidence="9">The sequence shown here is derived from an EMBL/GenBank/DDBJ whole genome shotgun (WGS) entry which is preliminary data.</text>
</comment>
<evidence type="ECO:0000313" key="10">
    <source>
        <dbReference type="Proteomes" id="UP000072741"/>
    </source>
</evidence>
<dbReference type="OrthoDB" id="8904128at2"/>
<dbReference type="NCBIfam" id="TIGR04178">
    <property type="entry name" value="exo_archaeo"/>
    <property type="match status" value="1"/>
</dbReference>
<feature type="transmembrane region" description="Helical" evidence="8">
    <location>
        <begin position="255"/>
        <end position="275"/>
    </location>
</feature>
<feature type="transmembrane region" description="Helical" evidence="8">
    <location>
        <begin position="51"/>
        <end position="68"/>
    </location>
</feature>